<proteinExistence type="predicted"/>
<dbReference type="Pfam" id="PF13946">
    <property type="entry name" value="DUF4214"/>
    <property type="match status" value="2"/>
</dbReference>
<dbReference type="OrthoDB" id="9342475at2"/>
<dbReference type="STRING" id="521013.SAMN04488567_0221"/>
<dbReference type="RefSeq" id="WP_090114984.1">
    <property type="nucleotide sequence ID" value="NZ_FNAT01000012.1"/>
</dbReference>
<dbReference type="Proteomes" id="UP000198922">
    <property type="component" value="Unassembled WGS sequence"/>
</dbReference>
<dbReference type="PROSITE" id="PS00330">
    <property type="entry name" value="HEMOLYSIN_CALCIUM"/>
    <property type="match status" value="1"/>
</dbReference>
<dbReference type="InterPro" id="IPR001343">
    <property type="entry name" value="Hemolysn_Ca-bd"/>
</dbReference>
<dbReference type="Pfam" id="PF00353">
    <property type="entry name" value="HemolysinCabind"/>
    <property type="match status" value="3"/>
</dbReference>
<dbReference type="AlphaFoldDB" id="A0A1G7KIX9"/>
<feature type="domain" description="DUF4214" evidence="1">
    <location>
        <begin position="571"/>
        <end position="639"/>
    </location>
</feature>
<name>A0A1G7KIX9_9RHOB</name>
<dbReference type="Gene3D" id="2.150.10.10">
    <property type="entry name" value="Serralysin-like metalloprotease, C-terminal"/>
    <property type="match status" value="1"/>
</dbReference>
<dbReference type="PRINTS" id="PR00313">
    <property type="entry name" value="CABNDNGRPT"/>
</dbReference>
<dbReference type="InterPro" id="IPR011049">
    <property type="entry name" value="Serralysin-like_metalloprot_C"/>
</dbReference>
<dbReference type="SUPFAM" id="SSF51120">
    <property type="entry name" value="beta-Roll"/>
    <property type="match status" value="2"/>
</dbReference>
<feature type="domain" description="DUF4214" evidence="1">
    <location>
        <begin position="697"/>
        <end position="762"/>
    </location>
</feature>
<reference evidence="3" key="1">
    <citation type="submission" date="2016-10" db="EMBL/GenBank/DDBJ databases">
        <authorList>
            <person name="Varghese N."/>
            <person name="Submissions S."/>
        </authorList>
    </citation>
    <scope>NUCLEOTIDE SEQUENCE [LARGE SCALE GENOMIC DNA]</scope>
    <source>
        <strain evidence="3">DSM 21424</strain>
    </source>
</reference>
<evidence type="ECO:0000313" key="3">
    <source>
        <dbReference type="Proteomes" id="UP000198922"/>
    </source>
</evidence>
<gene>
    <name evidence="2" type="ORF">SAMN04488567_0221</name>
</gene>
<organism evidence="2 3">
    <name type="scientific">Limimaricola pyoseonensis</name>
    <dbReference type="NCBI Taxonomy" id="521013"/>
    <lineage>
        <taxon>Bacteria</taxon>
        <taxon>Pseudomonadati</taxon>
        <taxon>Pseudomonadota</taxon>
        <taxon>Alphaproteobacteria</taxon>
        <taxon>Rhodobacterales</taxon>
        <taxon>Paracoccaceae</taxon>
        <taxon>Limimaricola</taxon>
    </lineage>
</organism>
<keyword evidence="3" id="KW-1185">Reference proteome</keyword>
<dbReference type="InterPro" id="IPR025282">
    <property type="entry name" value="DUF4214"/>
</dbReference>
<dbReference type="EMBL" id="FNAT01000012">
    <property type="protein sequence ID" value="SDF37228.1"/>
    <property type="molecule type" value="Genomic_DNA"/>
</dbReference>
<dbReference type="Gene3D" id="1.10.3130.20">
    <property type="entry name" value="Phycobilisome linker domain"/>
    <property type="match status" value="2"/>
</dbReference>
<dbReference type="GO" id="GO:0005509">
    <property type="term" value="F:calcium ion binding"/>
    <property type="evidence" value="ECO:0007669"/>
    <property type="project" value="InterPro"/>
</dbReference>
<dbReference type="InterPro" id="IPR038255">
    <property type="entry name" value="PBS_linker_sf"/>
</dbReference>
<evidence type="ECO:0000313" key="2">
    <source>
        <dbReference type="EMBL" id="SDF37228.1"/>
    </source>
</evidence>
<protein>
    <submittedName>
        <fullName evidence="2">Hemolysin-type calcium-binding repeat-containing protein</fullName>
    </submittedName>
</protein>
<dbReference type="InterPro" id="IPR018511">
    <property type="entry name" value="Hemolysin-typ_Ca-bd_CS"/>
</dbReference>
<sequence>MPEIAFVLSRADGPVGQMAGLSDLLWRAGEGRLYAVAPGGVSLRDGDLRLLAVAGGAASEGLAAPRRLLEVDLGGAPALLAPGRLGADLEFFRPRGDALSGRGGLRLDEGGAQAITALAVTGDLYVTASRQVPGLTAWRRVGDRLEPVSQVLLPASPDTVLDLALHSGAGGLRVVASLPGAGGLAEVPISPGGLFGAARRLDARDGLYLNRPADLETLRVAGTEYLLAAAPGSSSLAVLARDAGGALRITDHVGDDRATRFAGISVLEAIAIGGQGYVVAGGRDDGVSLMTLLPGGRLLHLDTLADDTRMHLGDPAALALGAGGAGIDVFVAGEAATQAGTGLTRLRVDLGPIGRTLALGPGDDRVSGGVGRDQFHGGAGDDVLSGGGGADVLVDGPGQDVLSGGAGADVFVLLADGEADRIADFEIGTDRIDLSGWGRLYTVEALDITRRPDGAEIRFGDEVLRVATSDGRGFGAGDLGAADLFDLWHLELAPLPETGLRREGGAGPDYLDGRGGDDLLLGEAMDPAFDAASGRVFRLYQAALDRAPDLRGLMAWSGRLLDGERGLLDIAAGFTRSREFAQRYGATDSGDYVTLLYANVLGRAPDPGGFANWTGQIDSGARSREQVLIGFSESAEMIARSEAGALVFSRAGLQAQMSDEVFRLYLSTLGRLPDPGGMLGWTGRLAQSPELEPVVRGFTQSREFRQVYGAVSDGDFVALLYENVLGRAPDAAGYAAWTARLAGGWSRETVVLGFSQSPEFIRDSAPRLEAWMRGEGPDDRLDGGGGDNLLMGGIGADVFLFHHDDAGRHEVADPEPWDSFSFEGFGYVGPRQVRARTFLRDGDLVFEDQGVRVILPGLAGLTDDMILL</sequence>
<evidence type="ECO:0000259" key="1">
    <source>
        <dbReference type="Pfam" id="PF13946"/>
    </source>
</evidence>
<accession>A0A1G7KIX9</accession>